<organism evidence="1 2">
    <name type="scientific">Aspergillus luchuensis (strain CBS 106.47)</name>
    <dbReference type="NCBI Taxonomy" id="1137211"/>
    <lineage>
        <taxon>Eukaryota</taxon>
        <taxon>Fungi</taxon>
        <taxon>Dikarya</taxon>
        <taxon>Ascomycota</taxon>
        <taxon>Pezizomycotina</taxon>
        <taxon>Eurotiomycetes</taxon>
        <taxon>Eurotiomycetidae</taxon>
        <taxon>Eurotiales</taxon>
        <taxon>Aspergillaceae</taxon>
        <taxon>Aspergillus</taxon>
        <taxon>Aspergillus subgen. Circumdati</taxon>
    </lineage>
</organism>
<evidence type="ECO:0000313" key="2">
    <source>
        <dbReference type="Proteomes" id="UP000184063"/>
    </source>
</evidence>
<dbReference type="AlphaFoldDB" id="A0A1M3TGH6"/>
<name>A0A1M3TGH6_ASPLC</name>
<sequence length="547" mass="60653">MAWKGSSAIVHVYKAYPMLRNQLSASTSQFHRFFDIVPKTISYLSIMSTVFQSRADFHQSLVDYKQTTTDGWDVIVSYSEEKLNALLKKYWSQRFDQAQISFQHKSGTSANNFVYTWNLTLDNPTLSFKSLATSHGDVAVSAISWKISGTMNTVLHFKDTETDLGDEDVGKNQETYLEVVTPVFAMDGESTDTSQAKASDSTFQFSDNAESSYNIILHFQSVQDSDWSVKTPDSSDPLNDSLKEMVNALNNNEEFSSFTFTLGTVTNTKDQTSDFLQPQEFRFNATEGVLSIFIKVKGGSGKGTAETPQFQLTHESGIAAIPEGYEASIILSQTLIRDDYLLKQIGETCKDQLQSSGGVTVDQAYPNPTLLLRFKSEKVWEGYSSSNSGWPVGGEGEITVDWDRYPLMLSLFDDGTPLTSHYKWVWDNASVELSYTTMDLIHGAQGGPYTETTTGSIKANSTPIATVSGDTLKFDIQFTSDNQPNASFSNVGPADMSGSVEFPTFELELPDLNFFQTQNVLAPGEHFIKAEDTMCPCDLFVLGSMYS</sequence>
<reference evidence="2" key="1">
    <citation type="journal article" date="2017" name="Genome Biol.">
        <title>Comparative genomics reveals high biological diversity and specific adaptations in the industrially and medically important fungal genus Aspergillus.</title>
        <authorList>
            <person name="de Vries R.P."/>
            <person name="Riley R."/>
            <person name="Wiebenga A."/>
            <person name="Aguilar-Osorio G."/>
            <person name="Amillis S."/>
            <person name="Uchima C.A."/>
            <person name="Anderluh G."/>
            <person name="Asadollahi M."/>
            <person name="Askin M."/>
            <person name="Barry K."/>
            <person name="Battaglia E."/>
            <person name="Bayram O."/>
            <person name="Benocci T."/>
            <person name="Braus-Stromeyer S.A."/>
            <person name="Caldana C."/>
            <person name="Canovas D."/>
            <person name="Cerqueira G.C."/>
            <person name="Chen F."/>
            <person name="Chen W."/>
            <person name="Choi C."/>
            <person name="Clum A."/>
            <person name="Dos Santos R.A."/>
            <person name="Damasio A.R."/>
            <person name="Diallinas G."/>
            <person name="Emri T."/>
            <person name="Fekete E."/>
            <person name="Flipphi M."/>
            <person name="Freyberg S."/>
            <person name="Gallo A."/>
            <person name="Gournas C."/>
            <person name="Habgood R."/>
            <person name="Hainaut M."/>
            <person name="Harispe M.L."/>
            <person name="Henrissat B."/>
            <person name="Hilden K.S."/>
            <person name="Hope R."/>
            <person name="Hossain A."/>
            <person name="Karabika E."/>
            <person name="Karaffa L."/>
            <person name="Karanyi Z."/>
            <person name="Krasevec N."/>
            <person name="Kuo A."/>
            <person name="Kusch H."/>
            <person name="LaButti K."/>
            <person name="Lagendijk E.L."/>
            <person name="Lapidus A."/>
            <person name="Levasseur A."/>
            <person name="Lindquist E."/>
            <person name="Lipzen A."/>
            <person name="Logrieco A.F."/>
            <person name="MacCabe A."/>
            <person name="Maekelae M.R."/>
            <person name="Malavazi I."/>
            <person name="Melin P."/>
            <person name="Meyer V."/>
            <person name="Mielnichuk N."/>
            <person name="Miskei M."/>
            <person name="Molnar A.P."/>
            <person name="Mule G."/>
            <person name="Ngan C.Y."/>
            <person name="Orejas M."/>
            <person name="Orosz E."/>
            <person name="Ouedraogo J.P."/>
            <person name="Overkamp K.M."/>
            <person name="Park H.-S."/>
            <person name="Perrone G."/>
            <person name="Piumi F."/>
            <person name="Punt P.J."/>
            <person name="Ram A.F."/>
            <person name="Ramon A."/>
            <person name="Rauscher S."/>
            <person name="Record E."/>
            <person name="Riano-Pachon D.M."/>
            <person name="Robert V."/>
            <person name="Roehrig J."/>
            <person name="Ruller R."/>
            <person name="Salamov A."/>
            <person name="Salih N.S."/>
            <person name="Samson R.A."/>
            <person name="Sandor E."/>
            <person name="Sanguinetti M."/>
            <person name="Schuetze T."/>
            <person name="Sepcic K."/>
            <person name="Shelest E."/>
            <person name="Sherlock G."/>
            <person name="Sophianopoulou V."/>
            <person name="Squina F.M."/>
            <person name="Sun H."/>
            <person name="Susca A."/>
            <person name="Todd R.B."/>
            <person name="Tsang A."/>
            <person name="Unkles S.E."/>
            <person name="van de Wiele N."/>
            <person name="van Rossen-Uffink D."/>
            <person name="Oliveira J.V."/>
            <person name="Vesth T.C."/>
            <person name="Visser J."/>
            <person name="Yu J.-H."/>
            <person name="Zhou M."/>
            <person name="Andersen M.R."/>
            <person name="Archer D.B."/>
            <person name="Baker S.E."/>
            <person name="Benoit I."/>
            <person name="Brakhage A.A."/>
            <person name="Braus G.H."/>
            <person name="Fischer R."/>
            <person name="Frisvad J.C."/>
            <person name="Goldman G.H."/>
            <person name="Houbraken J."/>
            <person name="Oakley B."/>
            <person name="Pocsi I."/>
            <person name="Scazzocchio C."/>
            <person name="Seiboth B."/>
            <person name="vanKuyk P.A."/>
            <person name="Wortman J."/>
            <person name="Dyer P.S."/>
            <person name="Grigoriev I.V."/>
        </authorList>
    </citation>
    <scope>NUCLEOTIDE SEQUENCE [LARGE SCALE GENOMIC DNA]</scope>
    <source>
        <strain evidence="2">CBS 106.47</strain>
    </source>
</reference>
<dbReference type="VEuPathDB" id="FungiDB:ASPFODRAFT_46958"/>
<accession>A0A1M3TGH6</accession>
<evidence type="ECO:0000313" key="1">
    <source>
        <dbReference type="EMBL" id="OJZ85890.1"/>
    </source>
</evidence>
<dbReference type="OrthoDB" id="5083627at2759"/>
<protein>
    <submittedName>
        <fullName evidence="1">Uncharacterized protein</fullName>
    </submittedName>
</protein>
<dbReference type="Proteomes" id="UP000184063">
    <property type="component" value="Unassembled WGS sequence"/>
</dbReference>
<gene>
    <name evidence="1" type="ORF">ASPFODRAFT_46958</name>
</gene>
<proteinExistence type="predicted"/>
<dbReference type="EMBL" id="KV878242">
    <property type="protein sequence ID" value="OJZ85890.1"/>
    <property type="molecule type" value="Genomic_DNA"/>
</dbReference>